<dbReference type="SUPFAM" id="SSF55961">
    <property type="entry name" value="Bet v1-like"/>
    <property type="match status" value="1"/>
</dbReference>
<sequence>MPQFEITTVLSVPPQRAFEACLDVEAHTQSMAASAERAVAGTTHGRLSLGDAVTFQARHFGLTWQLTARIMAYDPPRHFVDEQERGPFKRWRHAHFFEPDGTGGSIMRDVIDFASPLGPLGRMADTTVLGWYMPRLIRNRNTYLANLLR</sequence>
<evidence type="ECO:0000313" key="2">
    <source>
        <dbReference type="Proteomes" id="UP001500305"/>
    </source>
</evidence>
<proteinExistence type="predicted"/>
<gene>
    <name evidence="1" type="ORF">GCM10010430_74320</name>
</gene>
<keyword evidence="2" id="KW-1185">Reference proteome</keyword>
<evidence type="ECO:0008006" key="3">
    <source>
        <dbReference type="Google" id="ProtNLM"/>
    </source>
</evidence>
<name>A0ABP5RZC1_9ACTN</name>
<accession>A0ABP5RZC1</accession>
<dbReference type="EMBL" id="BAAATR010000058">
    <property type="protein sequence ID" value="GAA2277564.1"/>
    <property type="molecule type" value="Genomic_DNA"/>
</dbReference>
<organism evidence="1 2">
    <name type="scientific">Kitasatospora cystarginea</name>
    <dbReference type="NCBI Taxonomy" id="58350"/>
    <lineage>
        <taxon>Bacteria</taxon>
        <taxon>Bacillati</taxon>
        <taxon>Actinomycetota</taxon>
        <taxon>Actinomycetes</taxon>
        <taxon>Kitasatosporales</taxon>
        <taxon>Streptomycetaceae</taxon>
        <taxon>Kitasatospora</taxon>
    </lineage>
</organism>
<dbReference type="InterPro" id="IPR019587">
    <property type="entry name" value="Polyketide_cyclase/dehydratase"/>
</dbReference>
<reference evidence="2" key="1">
    <citation type="journal article" date="2019" name="Int. J. Syst. Evol. Microbiol.">
        <title>The Global Catalogue of Microorganisms (GCM) 10K type strain sequencing project: providing services to taxonomists for standard genome sequencing and annotation.</title>
        <authorList>
            <consortium name="The Broad Institute Genomics Platform"/>
            <consortium name="The Broad Institute Genome Sequencing Center for Infectious Disease"/>
            <person name="Wu L."/>
            <person name="Ma J."/>
        </authorList>
    </citation>
    <scope>NUCLEOTIDE SEQUENCE [LARGE SCALE GENOMIC DNA]</scope>
    <source>
        <strain evidence="2">JCM 7356</strain>
    </source>
</reference>
<dbReference type="Gene3D" id="3.30.530.20">
    <property type="match status" value="1"/>
</dbReference>
<comment type="caution">
    <text evidence="1">The sequence shown here is derived from an EMBL/GenBank/DDBJ whole genome shotgun (WGS) entry which is preliminary data.</text>
</comment>
<dbReference type="RefSeq" id="WP_344640991.1">
    <property type="nucleotide sequence ID" value="NZ_BAAATR010000058.1"/>
</dbReference>
<dbReference type="Proteomes" id="UP001500305">
    <property type="component" value="Unassembled WGS sequence"/>
</dbReference>
<evidence type="ECO:0000313" key="1">
    <source>
        <dbReference type="EMBL" id="GAA2277564.1"/>
    </source>
</evidence>
<dbReference type="InterPro" id="IPR023393">
    <property type="entry name" value="START-like_dom_sf"/>
</dbReference>
<dbReference type="CDD" id="cd07820">
    <property type="entry name" value="SRPBCC_3"/>
    <property type="match status" value="1"/>
</dbReference>
<dbReference type="Pfam" id="PF10604">
    <property type="entry name" value="Polyketide_cyc2"/>
    <property type="match status" value="1"/>
</dbReference>
<protein>
    <recommendedName>
        <fullName evidence="3">Cyclase</fullName>
    </recommendedName>
</protein>